<proteinExistence type="predicted"/>
<dbReference type="OrthoDB" id="5373857at2759"/>
<organism evidence="2 3">
    <name type="scientific">Lachnellula hyalina</name>
    <dbReference type="NCBI Taxonomy" id="1316788"/>
    <lineage>
        <taxon>Eukaryota</taxon>
        <taxon>Fungi</taxon>
        <taxon>Dikarya</taxon>
        <taxon>Ascomycota</taxon>
        <taxon>Pezizomycotina</taxon>
        <taxon>Leotiomycetes</taxon>
        <taxon>Helotiales</taxon>
        <taxon>Lachnaceae</taxon>
        <taxon>Lachnellula</taxon>
    </lineage>
</organism>
<feature type="compositionally biased region" description="Basic and acidic residues" evidence="1">
    <location>
        <begin position="86"/>
        <end position="96"/>
    </location>
</feature>
<feature type="compositionally biased region" description="Polar residues" evidence="1">
    <location>
        <begin position="107"/>
        <end position="116"/>
    </location>
</feature>
<comment type="caution">
    <text evidence="2">The sequence shown here is derived from an EMBL/GenBank/DDBJ whole genome shotgun (WGS) entry which is preliminary data.</text>
</comment>
<reference evidence="2 3" key="1">
    <citation type="submission" date="2018-05" db="EMBL/GenBank/DDBJ databases">
        <title>Genome sequencing and assembly of the regulated plant pathogen Lachnellula willkommii and related sister species for the development of diagnostic species identification markers.</title>
        <authorList>
            <person name="Giroux E."/>
            <person name="Bilodeau G."/>
        </authorList>
    </citation>
    <scope>NUCLEOTIDE SEQUENCE [LARGE SCALE GENOMIC DNA]</scope>
    <source>
        <strain evidence="2 3">CBS 185.66</strain>
    </source>
</reference>
<evidence type="ECO:0000313" key="2">
    <source>
        <dbReference type="EMBL" id="TVY25004.1"/>
    </source>
</evidence>
<dbReference type="AlphaFoldDB" id="A0A8H8QYC8"/>
<feature type="compositionally biased region" description="Polar residues" evidence="1">
    <location>
        <begin position="13"/>
        <end position="41"/>
    </location>
</feature>
<evidence type="ECO:0000256" key="1">
    <source>
        <dbReference type="SAM" id="MobiDB-lite"/>
    </source>
</evidence>
<gene>
    <name evidence="2" type="ORF">LHYA1_G005146</name>
</gene>
<protein>
    <submittedName>
        <fullName evidence="2">Uncharacterized protein</fullName>
    </submittedName>
</protein>
<feature type="region of interest" description="Disordered" evidence="1">
    <location>
        <begin position="1"/>
        <end position="116"/>
    </location>
</feature>
<dbReference type="GeneID" id="41985344"/>
<name>A0A8H8QYC8_9HELO</name>
<accession>A0A8H8QYC8</accession>
<feature type="compositionally biased region" description="Polar residues" evidence="1">
    <location>
        <begin position="61"/>
        <end position="78"/>
    </location>
</feature>
<evidence type="ECO:0000313" key="3">
    <source>
        <dbReference type="Proteomes" id="UP000431533"/>
    </source>
</evidence>
<dbReference type="Proteomes" id="UP000431533">
    <property type="component" value="Unassembled WGS sequence"/>
</dbReference>
<dbReference type="RefSeq" id="XP_031003792.1">
    <property type="nucleotide sequence ID" value="XM_031150096.1"/>
</dbReference>
<dbReference type="EMBL" id="QGMH01000110">
    <property type="protein sequence ID" value="TVY25004.1"/>
    <property type="molecule type" value="Genomic_DNA"/>
</dbReference>
<keyword evidence="3" id="KW-1185">Reference proteome</keyword>
<feature type="non-terminal residue" evidence="2">
    <location>
        <position position="1"/>
    </location>
</feature>
<sequence length="116" mass="12111">TKENKQRKDQKHPNQQPTTMSSQDKTTSSNLGDLISGTTPGVKSIEAAYSRAGASVHHTPGSASKLGSQEQADASASAHQGVGSAKFKDSISDQRQEPSVVGKMVNNLMNGTGSTK</sequence>